<dbReference type="EMBL" id="CP001287">
    <property type="protein sequence ID" value="ACK64640.1"/>
    <property type="molecule type" value="Genomic_DNA"/>
</dbReference>
<organism evidence="14 15">
    <name type="scientific">Rippkaea orientalis (strain PCC 8801 / RF-1)</name>
    <name type="common">Cyanothece sp. (strain PCC 8801)</name>
    <dbReference type="NCBI Taxonomy" id="41431"/>
    <lineage>
        <taxon>Bacteria</taxon>
        <taxon>Bacillati</taxon>
        <taxon>Cyanobacteriota</taxon>
        <taxon>Cyanophyceae</taxon>
        <taxon>Oscillatoriophycideae</taxon>
        <taxon>Chroococcales</taxon>
        <taxon>Aphanothecaceae</taxon>
        <taxon>Rippkaea</taxon>
        <taxon>Rippkaea orientalis</taxon>
    </lineage>
</organism>
<keyword evidence="9 12" id="KW-1133">Transmembrane helix</keyword>
<sequence length="669" mass="74405">MSLNDGLKALKNQQYPEAVQLLEVYCQNNSDRQSPFYIQAQIALARAYRGNGELNKSLALCQELTQNSNNEARQWAKSFLSLLATQETFNSRHSDSPHWSEEKAARVAQTGIKLRMPKIADHLVFASSVTIVFLLGMVLALSLGLLLIVGHQNPGLGLMIAIVITLIFNGLAFLISPSLMDLTQNWLYKTRWVNLAEIKRQSPETADVILRVCREHKINHPRLGIIDDQNPTAFTYGSFPSQARLVVSQGLFSYLDDDEIATVYAHELGHIVHWDFAIMTLASTLVQITYLIYLFARELGAKAGDDNKFKYGIKVASITAYIFYIVGTYLMLYLSRTREYYADHFAAQVTGNPNGLSRSLVKIAYGIVEEAQKATQPSNLMEGTRALGIYDPKGAIATGTVYRISSSSQPLGRVFIWDLFNPWAKLVELSSTHPLTGKRIRALSTYAEQLGLETDFNMAEVVREGNKLNKNKLWSRFWGELLLGNLHFFGALLGFCLGMFLTLVTKQGTALVSFVMFGFGIGFMVKTLLLYPDFKRSPQSDILSLMCDPYASPVRGQPVQLQGQLIGRGDAGYSFGSDFKLQDKTGMIFVRYVSRFGGLGNFLFGATQAQTLLGSSATTIGWFRRGVAPWLDLIELSTNQQIIKSYPRFGALLTGLVIIILGLILPSIL</sequence>
<keyword evidence="6" id="KW-0479">Metal-binding</keyword>
<keyword evidence="4" id="KW-0645">Protease</keyword>
<evidence type="ECO:0000256" key="3">
    <source>
        <dbReference type="ARBA" id="ARBA00022475"/>
    </source>
</evidence>
<evidence type="ECO:0000256" key="1">
    <source>
        <dbReference type="ARBA" id="ARBA00001947"/>
    </source>
</evidence>
<keyword evidence="7" id="KW-0378">Hydrolase</keyword>
<comment type="subcellular location">
    <subcellularLocation>
        <location evidence="2">Cell membrane</location>
        <topology evidence="2">Multi-pass membrane protein</topology>
    </subcellularLocation>
</comment>
<evidence type="ECO:0000256" key="7">
    <source>
        <dbReference type="ARBA" id="ARBA00022801"/>
    </source>
</evidence>
<feature type="transmembrane region" description="Helical" evidence="12">
    <location>
        <begin position="155"/>
        <end position="175"/>
    </location>
</feature>
<dbReference type="STRING" id="41431.PCC8801_0549"/>
<keyword evidence="10" id="KW-0482">Metalloprotease</keyword>
<gene>
    <name evidence="14" type="ordered locus">PCC8801_0549</name>
</gene>
<dbReference type="KEGG" id="cyp:PCC8801_0549"/>
<evidence type="ECO:0000313" key="14">
    <source>
        <dbReference type="EMBL" id="ACK64640.1"/>
    </source>
</evidence>
<feature type="transmembrane region" description="Helical" evidence="12">
    <location>
        <begin position="649"/>
        <end position="668"/>
    </location>
</feature>
<evidence type="ECO:0000256" key="2">
    <source>
        <dbReference type="ARBA" id="ARBA00004651"/>
    </source>
</evidence>
<dbReference type="Gene3D" id="1.25.40.10">
    <property type="entry name" value="Tetratricopeptide repeat domain"/>
    <property type="match status" value="1"/>
</dbReference>
<feature type="transmembrane region" description="Helical" evidence="12">
    <location>
        <begin position="123"/>
        <end position="149"/>
    </location>
</feature>
<reference evidence="15" key="1">
    <citation type="journal article" date="2011" name="MBio">
        <title>Novel metabolic attributes of the genus Cyanothece, comprising a group of unicellular nitrogen-fixing Cyanobacteria.</title>
        <authorList>
            <person name="Bandyopadhyay A."/>
            <person name="Elvitigala T."/>
            <person name="Welsh E."/>
            <person name="Stockel J."/>
            <person name="Liberton M."/>
            <person name="Min H."/>
            <person name="Sherman L.A."/>
            <person name="Pakrasi H.B."/>
        </authorList>
    </citation>
    <scope>NUCLEOTIDE SEQUENCE [LARGE SCALE GENOMIC DNA]</scope>
    <source>
        <strain evidence="15">PCC 8801</strain>
    </source>
</reference>
<dbReference type="GO" id="GO:0005886">
    <property type="term" value="C:plasma membrane"/>
    <property type="evidence" value="ECO:0007669"/>
    <property type="project" value="UniProtKB-SubCell"/>
</dbReference>
<evidence type="ECO:0000256" key="9">
    <source>
        <dbReference type="ARBA" id="ARBA00022989"/>
    </source>
</evidence>
<feature type="transmembrane region" description="Helical" evidence="12">
    <location>
        <begin position="315"/>
        <end position="334"/>
    </location>
</feature>
<keyword evidence="3" id="KW-1003">Cell membrane</keyword>
<name>B7JVR9_RIPO1</name>
<dbReference type="GO" id="GO:0004222">
    <property type="term" value="F:metalloendopeptidase activity"/>
    <property type="evidence" value="ECO:0007669"/>
    <property type="project" value="InterPro"/>
</dbReference>
<accession>B7JVR9</accession>
<evidence type="ECO:0000256" key="4">
    <source>
        <dbReference type="ARBA" id="ARBA00022670"/>
    </source>
</evidence>
<dbReference type="GO" id="GO:0046872">
    <property type="term" value="F:metal ion binding"/>
    <property type="evidence" value="ECO:0007669"/>
    <property type="project" value="UniProtKB-KW"/>
</dbReference>
<protein>
    <submittedName>
        <fullName evidence="14">Peptidase M48 Ste24p</fullName>
    </submittedName>
</protein>
<evidence type="ECO:0000313" key="15">
    <source>
        <dbReference type="Proteomes" id="UP000008204"/>
    </source>
</evidence>
<dbReference type="OrthoDB" id="15218at2"/>
<dbReference type="Proteomes" id="UP000008204">
    <property type="component" value="Chromosome"/>
</dbReference>
<evidence type="ECO:0000256" key="10">
    <source>
        <dbReference type="ARBA" id="ARBA00023049"/>
    </source>
</evidence>
<evidence type="ECO:0000256" key="8">
    <source>
        <dbReference type="ARBA" id="ARBA00022833"/>
    </source>
</evidence>
<feature type="domain" description="Peptidase M48" evidence="13">
    <location>
        <begin position="202"/>
        <end position="445"/>
    </location>
</feature>
<dbReference type="CDD" id="cd07338">
    <property type="entry name" value="M48B_HtpX_like"/>
    <property type="match status" value="1"/>
</dbReference>
<proteinExistence type="predicted"/>
<keyword evidence="11 12" id="KW-0472">Membrane</keyword>
<evidence type="ECO:0000256" key="11">
    <source>
        <dbReference type="ARBA" id="ARBA00023136"/>
    </source>
</evidence>
<evidence type="ECO:0000256" key="5">
    <source>
        <dbReference type="ARBA" id="ARBA00022692"/>
    </source>
</evidence>
<feature type="transmembrane region" description="Helical" evidence="12">
    <location>
        <begin position="510"/>
        <end position="531"/>
    </location>
</feature>
<keyword evidence="8" id="KW-0862">Zinc</keyword>
<dbReference type="PANTHER" id="PTHR43221">
    <property type="entry name" value="PROTEASE HTPX"/>
    <property type="match status" value="1"/>
</dbReference>
<dbReference type="InterPro" id="IPR001915">
    <property type="entry name" value="Peptidase_M48"/>
</dbReference>
<dbReference type="GO" id="GO:0006508">
    <property type="term" value="P:proteolysis"/>
    <property type="evidence" value="ECO:0007669"/>
    <property type="project" value="UniProtKB-KW"/>
</dbReference>
<dbReference type="eggNOG" id="COG0501">
    <property type="taxonomic scope" value="Bacteria"/>
</dbReference>
<keyword evidence="5 12" id="KW-0812">Transmembrane</keyword>
<dbReference type="InterPro" id="IPR050083">
    <property type="entry name" value="HtpX_protease"/>
</dbReference>
<dbReference type="RefSeq" id="WP_012593917.1">
    <property type="nucleotide sequence ID" value="NC_011726.1"/>
</dbReference>
<dbReference type="HOGENOM" id="CLU_022479_0_0_3"/>
<dbReference type="Pfam" id="PF01435">
    <property type="entry name" value="Peptidase_M48"/>
    <property type="match status" value="1"/>
</dbReference>
<dbReference type="InterPro" id="IPR011990">
    <property type="entry name" value="TPR-like_helical_dom_sf"/>
</dbReference>
<feature type="transmembrane region" description="Helical" evidence="12">
    <location>
        <begin position="276"/>
        <end position="295"/>
    </location>
</feature>
<keyword evidence="15" id="KW-1185">Reference proteome</keyword>
<evidence type="ECO:0000259" key="13">
    <source>
        <dbReference type="Pfam" id="PF01435"/>
    </source>
</evidence>
<comment type="cofactor">
    <cofactor evidence="1">
        <name>Zn(2+)</name>
        <dbReference type="ChEBI" id="CHEBI:29105"/>
    </cofactor>
</comment>
<dbReference type="AlphaFoldDB" id="B7JVR9"/>
<dbReference type="PANTHER" id="PTHR43221:SF1">
    <property type="entry name" value="PROTEASE HTPX"/>
    <property type="match status" value="1"/>
</dbReference>
<dbReference type="Gene3D" id="3.30.2010.10">
    <property type="entry name" value="Metalloproteases ('zincins'), catalytic domain"/>
    <property type="match status" value="1"/>
</dbReference>
<evidence type="ECO:0000256" key="12">
    <source>
        <dbReference type="SAM" id="Phobius"/>
    </source>
</evidence>
<feature type="transmembrane region" description="Helical" evidence="12">
    <location>
        <begin position="477"/>
        <end position="504"/>
    </location>
</feature>
<evidence type="ECO:0000256" key="6">
    <source>
        <dbReference type="ARBA" id="ARBA00022723"/>
    </source>
</evidence>